<dbReference type="RefSeq" id="WP_170077397.1">
    <property type="nucleotide sequence ID" value="NZ_JABAFA010000012.1"/>
</dbReference>
<comment type="caution">
    <text evidence="13">The sequence shown here is derived from an EMBL/GenBank/DDBJ whole genome shotgun (WGS) entry which is preliminary data.</text>
</comment>
<feature type="binding site" evidence="8">
    <location>
        <position position="49"/>
    </location>
    <ligand>
        <name>FAD</name>
        <dbReference type="ChEBI" id="CHEBI:57692"/>
    </ligand>
</feature>
<feature type="binding site" evidence="8">
    <location>
        <begin position="181"/>
        <end position="188"/>
    </location>
    <ligand>
        <name>NAD(+)</name>
        <dbReference type="ChEBI" id="CHEBI:57540"/>
    </ligand>
</feature>
<dbReference type="Gene3D" id="3.30.390.30">
    <property type="match status" value="1"/>
</dbReference>
<dbReference type="PANTHER" id="PTHR43014">
    <property type="entry name" value="MERCURIC REDUCTASE"/>
    <property type="match status" value="1"/>
</dbReference>
<keyword evidence="3 8" id="KW-0274">FAD</keyword>
<name>A0A848B5U3_9FIRM</name>
<keyword evidence="14" id="KW-1185">Reference proteome</keyword>
<dbReference type="AlphaFoldDB" id="A0A848B5U3"/>
<dbReference type="SUPFAM" id="SSF51905">
    <property type="entry name" value="FAD/NAD(P)-binding domain"/>
    <property type="match status" value="1"/>
</dbReference>
<dbReference type="PRINTS" id="PR00368">
    <property type="entry name" value="FADPNR"/>
</dbReference>
<keyword evidence="6" id="KW-1015">Disulfide bond</keyword>
<dbReference type="PRINTS" id="PR00411">
    <property type="entry name" value="PNDRDTASEI"/>
</dbReference>
<dbReference type="Pfam" id="PF07992">
    <property type="entry name" value="Pyr_redox_2"/>
    <property type="match status" value="1"/>
</dbReference>
<feature type="binding site" evidence="8">
    <location>
        <position position="314"/>
    </location>
    <ligand>
        <name>FAD</name>
        <dbReference type="ChEBI" id="CHEBI:57692"/>
    </ligand>
</feature>
<dbReference type="Pfam" id="PF02852">
    <property type="entry name" value="Pyr_redox_dim"/>
    <property type="match status" value="1"/>
</dbReference>
<dbReference type="SUPFAM" id="SSF55424">
    <property type="entry name" value="FAD/NAD-linked reductases, dimerisation (C-terminal) domain"/>
    <property type="match status" value="1"/>
</dbReference>
<feature type="domain" description="FAD/NAD(P)-binding" evidence="12">
    <location>
        <begin position="4"/>
        <end position="327"/>
    </location>
</feature>
<evidence type="ECO:0000259" key="11">
    <source>
        <dbReference type="Pfam" id="PF02852"/>
    </source>
</evidence>
<dbReference type="EMBL" id="JABAFA010000012">
    <property type="protein sequence ID" value="NMD98856.1"/>
    <property type="molecule type" value="Genomic_DNA"/>
</dbReference>
<evidence type="ECO:0000256" key="5">
    <source>
        <dbReference type="ARBA" id="ARBA00023002"/>
    </source>
</evidence>
<evidence type="ECO:0000256" key="2">
    <source>
        <dbReference type="ARBA" id="ARBA00022630"/>
    </source>
</evidence>
<evidence type="ECO:0000256" key="8">
    <source>
        <dbReference type="PIRSR" id="PIRSR000350-3"/>
    </source>
</evidence>
<sequence length="503" mass="55313">MQHYDVIVIGTGAANIVTDAALAQGLHVAIVERGSFGGTCLNRGCIPTKVMVTAANRIREIKESRRIGVTAENIRLDWDVLSKRLWKKIGESAGIKSYYEKFPNCEIYCGTAAFAAPHTISVTLNSGGNVMLTADKIIVATGAHTNVPSLPGLEEVGYVTSESFFGSSYPEKTYGSLILLGGGPIGCEFAHIFNAAGTDVTLIQHNIRLLPREEPSISAHILHSFRRYGIDVKLNQEPVSVTRCGRLKVITCRDRTTGKLQEISAEEIFVASGIRPATDLLCPAKASVRMDKRGYIETNEFLETTSEGVWALGDVNGRAPFRHKANYEAEILAHNLFSHHTPETWRWADYDAVPAVTYTYPETAHVGLTEADAIQRGFDVKTAMHRYSSTAKGYALGYEPGDEDDGFLRLVVDRKTRTILGAHIVGPEASILIQPFINAMMGGTHTLQPIHEDIASPSVRSLRANHLTRTLPPNSIAAFNECMTPHPSLSELVMWTRYYYDHK</sequence>
<feature type="binding site" evidence="8">
    <location>
        <position position="273"/>
    </location>
    <ligand>
        <name>NAD(+)</name>
        <dbReference type="ChEBI" id="CHEBI:57540"/>
    </ligand>
</feature>
<keyword evidence="8" id="KW-0520">NAD</keyword>
<comment type="similarity">
    <text evidence="1 10">Belongs to the class-I pyridine nucleotide-disulfide oxidoreductase family.</text>
</comment>
<evidence type="ECO:0000313" key="13">
    <source>
        <dbReference type="EMBL" id="NMD98856.1"/>
    </source>
</evidence>
<dbReference type="Proteomes" id="UP000543804">
    <property type="component" value="Unassembled WGS sequence"/>
</dbReference>
<dbReference type="InterPro" id="IPR036188">
    <property type="entry name" value="FAD/NAD-bd_sf"/>
</dbReference>
<keyword evidence="5 10" id="KW-0560">Oxidoreductase</keyword>
<keyword evidence="2 10" id="KW-0285">Flavoprotein</keyword>
<dbReference type="PROSITE" id="PS00076">
    <property type="entry name" value="PYRIDINE_REDOX_1"/>
    <property type="match status" value="1"/>
</dbReference>
<dbReference type="InterPro" id="IPR012999">
    <property type="entry name" value="Pyr_OxRdtase_I_AS"/>
</dbReference>
<gene>
    <name evidence="13" type="ORF">HF878_05070</name>
</gene>
<keyword evidence="7 10" id="KW-0676">Redox-active center</keyword>
<dbReference type="GO" id="GO:0016668">
    <property type="term" value="F:oxidoreductase activity, acting on a sulfur group of donors, NAD(P) as acceptor"/>
    <property type="evidence" value="ECO:0007669"/>
    <property type="project" value="InterPro"/>
</dbReference>
<dbReference type="PANTHER" id="PTHR43014:SF5">
    <property type="entry name" value="GLUTATHIONE REDUCTASE (NADPH)"/>
    <property type="match status" value="1"/>
</dbReference>
<evidence type="ECO:0000256" key="9">
    <source>
        <dbReference type="PIRSR" id="PIRSR000350-4"/>
    </source>
</evidence>
<keyword evidence="4" id="KW-0521">NADP</keyword>
<keyword evidence="8" id="KW-0547">Nucleotide-binding</keyword>
<evidence type="ECO:0000256" key="7">
    <source>
        <dbReference type="ARBA" id="ARBA00023284"/>
    </source>
</evidence>
<feature type="domain" description="Pyridine nucleotide-disulphide oxidoreductase dimerisation" evidence="11">
    <location>
        <begin position="353"/>
        <end position="446"/>
    </location>
</feature>
<reference evidence="13 14" key="1">
    <citation type="submission" date="2020-04" db="EMBL/GenBank/DDBJ databases">
        <authorList>
            <person name="Hitch T.C.A."/>
            <person name="Wylensek D."/>
            <person name="Clavel T."/>
        </authorList>
    </citation>
    <scope>NUCLEOTIDE SEQUENCE [LARGE SCALE GENOMIC DNA]</scope>
    <source>
        <strain evidence="13 14">PG-130-P53-12</strain>
    </source>
</reference>
<organism evidence="13 14">
    <name type="scientific">Selenomonas bovis</name>
    <dbReference type="NCBI Taxonomy" id="416586"/>
    <lineage>
        <taxon>Bacteria</taxon>
        <taxon>Bacillati</taxon>
        <taxon>Bacillota</taxon>
        <taxon>Negativicutes</taxon>
        <taxon>Selenomonadales</taxon>
        <taxon>Selenomonadaceae</taxon>
        <taxon>Selenomonas</taxon>
    </lineage>
</organism>
<proteinExistence type="inferred from homology"/>
<accession>A0A848B5U3</accession>
<evidence type="ECO:0000256" key="4">
    <source>
        <dbReference type="ARBA" id="ARBA00022857"/>
    </source>
</evidence>
<evidence type="ECO:0000256" key="1">
    <source>
        <dbReference type="ARBA" id="ARBA00007532"/>
    </source>
</evidence>
<dbReference type="InterPro" id="IPR004099">
    <property type="entry name" value="Pyr_nucl-diS_OxRdtase_dimer"/>
</dbReference>
<dbReference type="InterPro" id="IPR023753">
    <property type="entry name" value="FAD/NAD-binding_dom"/>
</dbReference>
<dbReference type="GO" id="GO:0000166">
    <property type="term" value="F:nucleotide binding"/>
    <property type="evidence" value="ECO:0007669"/>
    <property type="project" value="UniProtKB-KW"/>
</dbReference>
<protein>
    <submittedName>
        <fullName evidence="13">FAD-dependent oxidoreductase</fullName>
    </submittedName>
</protein>
<evidence type="ECO:0000313" key="14">
    <source>
        <dbReference type="Proteomes" id="UP000543804"/>
    </source>
</evidence>
<dbReference type="Gene3D" id="3.50.50.60">
    <property type="entry name" value="FAD/NAD(P)-binding domain"/>
    <property type="match status" value="2"/>
</dbReference>
<comment type="cofactor">
    <cofactor evidence="8">
        <name>FAD</name>
        <dbReference type="ChEBI" id="CHEBI:57692"/>
    </cofactor>
    <text evidence="8">Binds 1 FAD per subunit.</text>
</comment>
<evidence type="ECO:0000256" key="6">
    <source>
        <dbReference type="ARBA" id="ARBA00023157"/>
    </source>
</evidence>
<dbReference type="InterPro" id="IPR016156">
    <property type="entry name" value="FAD/NAD-linked_Rdtase_dimer_sf"/>
</dbReference>
<dbReference type="PIRSF" id="PIRSF000350">
    <property type="entry name" value="Mercury_reductase_MerA"/>
    <property type="match status" value="1"/>
</dbReference>
<evidence type="ECO:0000256" key="3">
    <source>
        <dbReference type="ARBA" id="ARBA00022827"/>
    </source>
</evidence>
<feature type="disulfide bond" description="Redox-active" evidence="9">
    <location>
        <begin position="40"/>
        <end position="45"/>
    </location>
</feature>
<evidence type="ECO:0000256" key="10">
    <source>
        <dbReference type="RuleBase" id="RU003691"/>
    </source>
</evidence>
<evidence type="ECO:0000259" key="12">
    <source>
        <dbReference type="Pfam" id="PF07992"/>
    </source>
</evidence>
<dbReference type="InterPro" id="IPR001100">
    <property type="entry name" value="Pyr_nuc-diS_OxRdtase"/>
</dbReference>